<dbReference type="CDD" id="cd11579">
    <property type="entry name" value="Glyco_tran_WbsX"/>
    <property type="match status" value="1"/>
</dbReference>
<reference evidence="1 2" key="1">
    <citation type="journal article" date="2019" name="Biochem. Eng. J.">
        <title>Metabolic engineering of the marine bacteria Neptunomonas concharum for the production of acetoin and meso-2,3-butanediol from acetate.</title>
        <authorList>
            <person name="Li W."/>
            <person name="Pu N."/>
            <person name="Liu C.-X."/>
            <person name="Yuan Q.-P."/>
            <person name="Li Z.-J."/>
        </authorList>
    </citation>
    <scope>NUCLEOTIDE SEQUENCE [LARGE SCALE GENOMIC DNA]</scope>
    <source>
        <strain evidence="1 2">JCM17730</strain>
    </source>
</reference>
<keyword evidence="2" id="KW-1185">Reference proteome</keyword>
<dbReference type="EMBL" id="CP043869">
    <property type="protein sequence ID" value="QEQ95855.1"/>
    <property type="molecule type" value="Genomic_DNA"/>
</dbReference>
<dbReference type="PANTHER" id="PTHR41244">
    <property type="entry name" value="RHAMNAN SYNTHESIS F"/>
    <property type="match status" value="1"/>
</dbReference>
<accession>A0A5P1R991</accession>
<dbReference type="Pfam" id="PF14307">
    <property type="entry name" value="Glyco_tran_WbsX"/>
    <property type="match status" value="1"/>
</dbReference>
<proteinExistence type="predicted"/>
<organism evidence="1 2">
    <name type="scientific">Neptunomonas concharum</name>
    <dbReference type="NCBI Taxonomy" id="1031538"/>
    <lineage>
        <taxon>Bacteria</taxon>
        <taxon>Pseudomonadati</taxon>
        <taxon>Pseudomonadota</taxon>
        <taxon>Gammaproteobacteria</taxon>
        <taxon>Oceanospirillales</taxon>
        <taxon>Oceanospirillaceae</taxon>
        <taxon>Neptunomonas</taxon>
    </lineage>
</organism>
<dbReference type="KEGG" id="ncu:F0U83_03570"/>
<dbReference type="RefSeq" id="WP_138986559.1">
    <property type="nucleotide sequence ID" value="NZ_CP043869.1"/>
</dbReference>
<sequence length="379" mass="45192">MKYMAFYFPQFHTTPENSRWWGEGFTDWQLVKNAQPLHDGHYQPRQPLNENYYDLADEQVVAWQASLAEQYGLHGFNFYHYWFDGKLMLEKPMEAFRDNPDHQLSYCITWANETWTRQWVGDPEVLLQQNYSADKSQWIIHFNYLLSFFQDERYKKVDNKPVFCIYRPELHSYLEGYIDCWNQLAKEQGFAGIHWVAIKSYPMVNETSIYRLFDAVIKFQPRIFFNEQKSQRSTLWKRVQPVLRMLPEAMQIKLAHIKQARARAIYFDYEQLWRSIIQDALNDAPPVLQSVAVDWDNTPRYGARSHYLQGASPEVFATQLEKLTQIEQSKGNDLIFINAWNEWSESAYLEPDQRFGYEYLDVIRDLSRRYAEDSQAGPV</sequence>
<dbReference type="Proteomes" id="UP000324760">
    <property type="component" value="Chromosome"/>
</dbReference>
<dbReference type="PANTHER" id="PTHR41244:SF1">
    <property type="entry name" value="GLYCOSYLTRANSFERASE"/>
    <property type="match status" value="1"/>
</dbReference>
<dbReference type="AlphaFoldDB" id="A0A5P1R991"/>
<evidence type="ECO:0008006" key="3">
    <source>
        <dbReference type="Google" id="ProtNLM"/>
    </source>
</evidence>
<protein>
    <recommendedName>
        <fullName evidence="3">Glycosyl transferase</fullName>
    </recommendedName>
</protein>
<evidence type="ECO:0000313" key="2">
    <source>
        <dbReference type="Proteomes" id="UP000324760"/>
    </source>
</evidence>
<evidence type="ECO:0000313" key="1">
    <source>
        <dbReference type="EMBL" id="QEQ95855.1"/>
    </source>
</evidence>
<name>A0A5P1R991_9GAMM</name>
<dbReference type="OrthoDB" id="7068720at2"/>
<dbReference type="Gene3D" id="3.20.20.80">
    <property type="entry name" value="Glycosidases"/>
    <property type="match status" value="1"/>
</dbReference>
<dbReference type="InterPro" id="IPR032719">
    <property type="entry name" value="WbsX"/>
</dbReference>
<gene>
    <name evidence="1" type="ORF">F0U83_03570</name>
</gene>